<dbReference type="Proteomes" id="UP001589654">
    <property type="component" value="Unassembled WGS sequence"/>
</dbReference>
<evidence type="ECO:0000313" key="3">
    <source>
        <dbReference type="Proteomes" id="UP001589654"/>
    </source>
</evidence>
<feature type="transmembrane region" description="Helical" evidence="1">
    <location>
        <begin position="157"/>
        <end position="178"/>
    </location>
</feature>
<feature type="transmembrane region" description="Helical" evidence="1">
    <location>
        <begin position="184"/>
        <end position="205"/>
    </location>
</feature>
<feature type="transmembrane region" description="Helical" evidence="1">
    <location>
        <begin position="107"/>
        <end position="125"/>
    </location>
</feature>
<sequence length="207" mass="23411">MNRKLALLLSIIFQPLLVPSLVFVILLYLIPEATIVPEEIKFSMLLLVIVSTLLIPLLSVLGMRYMRTIPSLQMGTKQERFLPFSMVSLFYGVVTYYFYARIHIDELVVFTLLTITVSIVLLTFITFFWKISAHITGLSGLIAITVVLSLKFQAEVLLYPLIGIILICGLVGSSRLYLNAHRPLEVLGGFCLGFITCFVSFYYFLLL</sequence>
<accession>A0ABV5J3P2</accession>
<evidence type="ECO:0000313" key="2">
    <source>
        <dbReference type="EMBL" id="MFB9211446.1"/>
    </source>
</evidence>
<dbReference type="InterPro" id="IPR036938">
    <property type="entry name" value="PAP2/HPO_sf"/>
</dbReference>
<feature type="transmembrane region" description="Helical" evidence="1">
    <location>
        <begin position="6"/>
        <end position="30"/>
    </location>
</feature>
<dbReference type="SUPFAM" id="SSF48317">
    <property type="entry name" value="Acid phosphatase/Vanadium-dependent haloperoxidase"/>
    <property type="match status" value="1"/>
</dbReference>
<name>A0ABV5J3P2_9BACT</name>
<reference evidence="2 3" key="1">
    <citation type="submission" date="2024-09" db="EMBL/GenBank/DDBJ databases">
        <authorList>
            <person name="Sun Q."/>
            <person name="Mori K."/>
        </authorList>
    </citation>
    <scope>NUCLEOTIDE SEQUENCE [LARGE SCALE GENOMIC DNA]</scope>
    <source>
        <strain evidence="2 3">CECT 7682</strain>
    </source>
</reference>
<feature type="transmembrane region" description="Helical" evidence="1">
    <location>
        <begin position="81"/>
        <end position="100"/>
    </location>
</feature>
<organism evidence="2 3">
    <name type="scientific">Echinicola jeungdonensis</name>
    <dbReference type="NCBI Taxonomy" id="709343"/>
    <lineage>
        <taxon>Bacteria</taxon>
        <taxon>Pseudomonadati</taxon>
        <taxon>Bacteroidota</taxon>
        <taxon>Cytophagia</taxon>
        <taxon>Cytophagales</taxon>
        <taxon>Cyclobacteriaceae</taxon>
        <taxon>Echinicola</taxon>
    </lineage>
</organism>
<keyword evidence="1" id="KW-0812">Transmembrane</keyword>
<feature type="transmembrane region" description="Helical" evidence="1">
    <location>
        <begin position="131"/>
        <end position="150"/>
    </location>
</feature>
<dbReference type="RefSeq" id="WP_290246589.1">
    <property type="nucleotide sequence ID" value="NZ_JAUFQT010000001.1"/>
</dbReference>
<keyword evidence="1" id="KW-1133">Transmembrane helix</keyword>
<dbReference type="EMBL" id="JBHMEW010000048">
    <property type="protein sequence ID" value="MFB9211446.1"/>
    <property type="molecule type" value="Genomic_DNA"/>
</dbReference>
<gene>
    <name evidence="2" type="ORF">ACFFUR_06495</name>
</gene>
<keyword evidence="3" id="KW-1185">Reference proteome</keyword>
<feature type="transmembrane region" description="Helical" evidence="1">
    <location>
        <begin position="42"/>
        <end position="61"/>
    </location>
</feature>
<evidence type="ECO:0000256" key="1">
    <source>
        <dbReference type="SAM" id="Phobius"/>
    </source>
</evidence>
<proteinExistence type="predicted"/>
<comment type="caution">
    <text evidence="2">The sequence shown here is derived from an EMBL/GenBank/DDBJ whole genome shotgun (WGS) entry which is preliminary data.</text>
</comment>
<protein>
    <submittedName>
        <fullName evidence="2">PA-phosphatase</fullName>
    </submittedName>
</protein>
<keyword evidence="1" id="KW-0472">Membrane</keyword>